<keyword evidence="5" id="KW-1185">Reference proteome</keyword>
<dbReference type="AlphaFoldDB" id="A0A2Y8ZRW9"/>
<dbReference type="InterPro" id="IPR011047">
    <property type="entry name" value="Quinoprotein_ADH-like_sf"/>
</dbReference>
<feature type="domain" description="Ricin B lectin" evidence="3">
    <location>
        <begin position="418"/>
        <end position="542"/>
    </location>
</feature>
<keyword evidence="2" id="KW-0732">Signal</keyword>
<dbReference type="CDD" id="cd23451">
    <property type="entry name" value="beta-trefoil_Ricin_laminarinase"/>
    <property type="match status" value="1"/>
</dbReference>
<dbReference type="SUPFAM" id="SSF50370">
    <property type="entry name" value="Ricin B-like lectins"/>
    <property type="match status" value="1"/>
</dbReference>
<accession>A0A2Y8ZRW9</accession>
<evidence type="ECO:0000313" key="5">
    <source>
        <dbReference type="Proteomes" id="UP000250028"/>
    </source>
</evidence>
<name>A0A2Y8ZRW9_9MICO</name>
<reference evidence="5" key="1">
    <citation type="submission" date="2016-10" db="EMBL/GenBank/DDBJ databases">
        <authorList>
            <person name="Varghese N."/>
            <person name="Submissions S."/>
        </authorList>
    </citation>
    <scope>NUCLEOTIDE SEQUENCE [LARGE SCALE GENOMIC DNA]</scope>
    <source>
        <strain evidence="5">DSM 22951</strain>
    </source>
</reference>
<feature type="chain" id="PRO_5016078860" evidence="2">
    <location>
        <begin position="27"/>
        <end position="546"/>
    </location>
</feature>
<dbReference type="InterPro" id="IPR035992">
    <property type="entry name" value="Ricin_B-like_lectins"/>
</dbReference>
<feature type="compositionally biased region" description="Low complexity" evidence="1">
    <location>
        <begin position="23"/>
        <end position="36"/>
    </location>
</feature>
<dbReference type="PANTHER" id="PTHR34512">
    <property type="entry name" value="CELL SURFACE PROTEIN"/>
    <property type="match status" value="1"/>
</dbReference>
<dbReference type="InterPro" id="IPR002372">
    <property type="entry name" value="PQQ_rpt_dom"/>
</dbReference>
<dbReference type="InterPro" id="IPR000772">
    <property type="entry name" value="Ricin_B_lectin"/>
</dbReference>
<evidence type="ECO:0000313" key="4">
    <source>
        <dbReference type="EMBL" id="SSA35130.1"/>
    </source>
</evidence>
<gene>
    <name evidence="4" type="ORF">SAMN04489750_2475</name>
</gene>
<dbReference type="Pfam" id="PF13360">
    <property type="entry name" value="PQQ_2"/>
    <property type="match status" value="1"/>
</dbReference>
<dbReference type="InterPro" id="IPR015943">
    <property type="entry name" value="WD40/YVTN_repeat-like_dom_sf"/>
</dbReference>
<evidence type="ECO:0000256" key="1">
    <source>
        <dbReference type="SAM" id="MobiDB-lite"/>
    </source>
</evidence>
<dbReference type="Gene3D" id="2.80.10.50">
    <property type="match status" value="1"/>
</dbReference>
<dbReference type="EMBL" id="UESZ01000001">
    <property type="protein sequence ID" value="SSA35130.1"/>
    <property type="molecule type" value="Genomic_DNA"/>
</dbReference>
<dbReference type="Pfam" id="PF00652">
    <property type="entry name" value="Ricin_B_lectin"/>
    <property type="match status" value="1"/>
</dbReference>
<organism evidence="4 5">
    <name type="scientific">Branchiibius hedensis</name>
    <dbReference type="NCBI Taxonomy" id="672460"/>
    <lineage>
        <taxon>Bacteria</taxon>
        <taxon>Bacillati</taxon>
        <taxon>Actinomycetota</taxon>
        <taxon>Actinomycetes</taxon>
        <taxon>Micrococcales</taxon>
        <taxon>Dermacoccaceae</taxon>
        <taxon>Branchiibius</taxon>
    </lineage>
</organism>
<evidence type="ECO:0000259" key="3">
    <source>
        <dbReference type="SMART" id="SM00458"/>
    </source>
</evidence>
<feature type="region of interest" description="Disordered" evidence="1">
    <location>
        <begin position="23"/>
        <end position="56"/>
    </location>
</feature>
<dbReference type="InterPro" id="IPR018391">
    <property type="entry name" value="PQQ_b-propeller_rpt"/>
</dbReference>
<dbReference type="SMART" id="SM00564">
    <property type="entry name" value="PQQ"/>
    <property type="match status" value="3"/>
</dbReference>
<protein>
    <submittedName>
        <fullName evidence="4">PQQ-like domain-containing protein</fullName>
    </submittedName>
</protein>
<dbReference type="Proteomes" id="UP000250028">
    <property type="component" value="Unassembled WGS sequence"/>
</dbReference>
<dbReference type="RefSeq" id="WP_109686201.1">
    <property type="nucleotide sequence ID" value="NZ_QGDN01000001.1"/>
</dbReference>
<dbReference type="SUPFAM" id="SSF50998">
    <property type="entry name" value="Quinoprotein alcohol dehydrogenase-like"/>
    <property type="match status" value="2"/>
</dbReference>
<dbReference type="PROSITE" id="PS50231">
    <property type="entry name" value="RICIN_B_LECTIN"/>
    <property type="match status" value="1"/>
</dbReference>
<dbReference type="Gene3D" id="2.130.10.10">
    <property type="entry name" value="YVTN repeat-like/Quinoprotein amine dehydrogenase"/>
    <property type="match status" value="1"/>
</dbReference>
<sequence length="546" mass="57392">MAKRTLAAVAAAIVTLVSGATTTATASPTSAQSPTAVDAWGQPSADAGGSNFNPGETQLTASNVPRLRPAWSADAFTIAGSAIVNRVAYYTTGPGNTADHASLVAKNVATGATLWSMQLPLGTFNQPSVAGNRLLLSYYWAPRPTGNDLYGGLLAVDLTNHSIAWRAETGTSDTPHDVVSQNGLAFFGDNTHLRGYRVSDGKLLWSQPATSQFGPTLAMGSSVFANVDDHLKAFDQKTGRVLWSAPLAYSDLAAGPVAADGHVYIESYPYIEAFNATGCGAATCAPIWRMRPPGDIGFNMLLGGAGAGRLTVSWRDETVGHFHSLLSSLSAATGKPFWTRTVNTAGEPPMRSGNLIWLQTRDDWLESFSVATGAHLGTTVIPNANGYEQRAAVSDGTVLVDTMGTMEALRIASPTQHEPITGPGGKCVDVRSAGQADGTPVQLYTCNGTASQDWTNVRSRASIMAYGKCLDSRSGGTANGTKVQLWTCNSTNAQAWVPQLDGSLLNPASGKCLDDPRGSLTNGTQLQLYTCNKTASQRWKIANSIL</sequence>
<dbReference type="SMART" id="SM00458">
    <property type="entry name" value="RICIN"/>
    <property type="match status" value="1"/>
</dbReference>
<dbReference type="PANTHER" id="PTHR34512:SF30">
    <property type="entry name" value="OUTER MEMBRANE PROTEIN ASSEMBLY FACTOR BAMB"/>
    <property type="match status" value="1"/>
</dbReference>
<evidence type="ECO:0000256" key="2">
    <source>
        <dbReference type="SAM" id="SignalP"/>
    </source>
</evidence>
<dbReference type="OrthoDB" id="5958808at2"/>
<feature type="signal peptide" evidence="2">
    <location>
        <begin position="1"/>
        <end position="26"/>
    </location>
</feature>
<proteinExistence type="predicted"/>